<evidence type="ECO:0000313" key="3">
    <source>
        <dbReference type="Proteomes" id="UP001165085"/>
    </source>
</evidence>
<dbReference type="EMBL" id="BRXY01000066">
    <property type="protein sequence ID" value="GMH60498.1"/>
    <property type="molecule type" value="Genomic_DNA"/>
</dbReference>
<reference evidence="3" key="1">
    <citation type="journal article" date="2023" name="Commun. Biol.">
        <title>Genome analysis of Parmales, the sister group of diatoms, reveals the evolutionary specialization of diatoms from phago-mixotrophs to photoautotrophs.</title>
        <authorList>
            <person name="Ban H."/>
            <person name="Sato S."/>
            <person name="Yoshikawa S."/>
            <person name="Yamada K."/>
            <person name="Nakamura Y."/>
            <person name="Ichinomiya M."/>
            <person name="Sato N."/>
            <person name="Blanc-Mathieu R."/>
            <person name="Endo H."/>
            <person name="Kuwata A."/>
            <person name="Ogata H."/>
        </authorList>
    </citation>
    <scope>NUCLEOTIDE SEQUENCE [LARGE SCALE GENOMIC DNA]</scope>
    <source>
        <strain evidence="3">NIES 3701</strain>
    </source>
</reference>
<dbReference type="AlphaFoldDB" id="A0A9W7DZK0"/>
<dbReference type="Proteomes" id="UP001165085">
    <property type="component" value="Unassembled WGS sequence"/>
</dbReference>
<feature type="compositionally biased region" description="Low complexity" evidence="1">
    <location>
        <begin position="307"/>
        <end position="319"/>
    </location>
</feature>
<feature type="compositionally biased region" description="Low complexity" evidence="1">
    <location>
        <begin position="77"/>
        <end position="87"/>
    </location>
</feature>
<sequence length="380" mass="41574">MSSFPLGTDVYVLSNNSEHAAKIVGPATGPATGPTTSLQTIRVKWTVRGGEDDVDIKRVKRMWDEFGGRPKRNRGGTSTSTSTAATTDSKIEGTNSGKKKRKKEAPTKDAKSEQTSLGKKKVMPSALQVKTVQDNKKKTRSPFAMYNVSGGDEEEINESFSFLRNLPEGEKVKKKKTKTMATKKVLWMGPKLKIKVAEVKVLKDVVEEDDETLVDELDLNASQESQGSQGSFYDFKGNKFEKKELSDAIPSPLELVRKSSRVSSNESSISADSVFVSSKALHSLLGESSSEGSDREEDDTLPPNPNSRTLNLPSRSLRLSPKRPVKPSRYSSFVGRGMLGSPIAAVAKTNKAIRDMNPSPERVGIAPLILPRMREGEDQI</sequence>
<keyword evidence="3" id="KW-1185">Reference proteome</keyword>
<proteinExistence type="predicted"/>
<protein>
    <submittedName>
        <fullName evidence="2">Uncharacterized protein</fullName>
    </submittedName>
</protein>
<evidence type="ECO:0000313" key="2">
    <source>
        <dbReference type="EMBL" id="GMH60498.1"/>
    </source>
</evidence>
<gene>
    <name evidence="2" type="ORF">TrST_g7512</name>
</gene>
<name>A0A9W7DZK0_9STRA</name>
<accession>A0A9W7DZK0</accession>
<evidence type="ECO:0000256" key="1">
    <source>
        <dbReference type="SAM" id="MobiDB-lite"/>
    </source>
</evidence>
<comment type="caution">
    <text evidence="2">The sequence shown here is derived from an EMBL/GenBank/DDBJ whole genome shotgun (WGS) entry which is preliminary data.</text>
</comment>
<organism evidence="2 3">
    <name type="scientific">Triparma strigata</name>
    <dbReference type="NCBI Taxonomy" id="1606541"/>
    <lineage>
        <taxon>Eukaryota</taxon>
        <taxon>Sar</taxon>
        <taxon>Stramenopiles</taxon>
        <taxon>Ochrophyta</taxon>
        <taxon>Bolidophyceae</taxon>
        <taxon>Parmales</taxon>
        <taxon>Triparmaceae</taxon>
        <taxon>Triparma</taxon>
    </lineage>
</organism>
<feature type="region of interest" description="Disordered" evidence="1">
    <location>
        <begin position="66"/>
        <end position="139"/>
    </location>
</feature>
<feature type="region of interest" description="Disordered" evidence="1">
    <location>
        <begin position="285"/>
        <end position="331"/>
    </location>
</feature>